<evidence type="ECO:0000259" key="8">
    <source>
        <dbReference type="Pfam" id="PF00892"/>
    </source>
</evidence>
<evidence type="ECO:0000256" key="3">
    <source>
        <dbReference type="ARBA" id="ARBA00022475"/>
    </source>
</evidence>
<keyword evidence="10" id="KW-1185">Reference proteome</keyword>
<feature type="domain" description="EamA" evidence="8">
    <location>
        <begin position="153"/>
        <end position="287"/>
    </location>
</feature>
<evidence type="ECO:0000313" key="9">
    <source>
        <dbReference type="EMBL" id="ATZ96401.1"/>
    </source>
</evidence>
<evidence type="ECO:0000256" key="4">
    <source>
        <dbReference type="ARBA" id="ARBA00022692"/>
    </source>
</evidence>
<evidence type="ECO:0000256" key="2">
    <source>
        <dbReference type="ARBA" id="ARBA00009853"/>
    </source>
</evidence>
<protein>
    <recommendedName>
        <fullName evidence="7">Threonine/homoserine exporter RhtA</fullName>
    </recommendedName>
</protein>
<dbReference type="InterPro" id="IPR037185">
    <property type="entry name" value="EmrE-like"/>
</dbReference>
<dbReference type="GeneID" id="66566984"/>
<dbReference type="OrthoDB" id="4167046at2"/>
<dbReference type="GO" id="GO:0005886">
    <property type="term" value="C:plasma membrane"/>
    <property type="evidence" value="ECO:0007669"/>
    <property type="project" value="UniProtKB-SubCell"/>
</dbReference>
<dbReference type="PANTHER" id="PTHR32322:SF18">
    <property type="entry name" value="S-ADENOSYLMETHIONINE_S-ADENOSYLHOMOCYSTEINE TRANSPORTER"/>
    <property type="match status" value="1"/>
</dbReference>
<dbReference type="AlphaFoldDB" id="A0A2K8QSC5"/>
<evidence type="ECO:0000256" key="1">
    <source>
        <dbReference type="ARBA" id="ARBA00004651"/>
    </source>
</evidence>
<name>A0A2K8QSC5_9GAMM</name>
<sequence>MHTRHNHIWIMVIMAVFFWGSNFNAIAELDANLPPIISSIVRFVIASVIFSFTLFIFKGRDISLSIKDVLSLALLGFLGIFCFNYAIFAGMKSTSPINGALIMANMPLVSILFSRLLLKAKVTLAQYIGLILGVFGVFLVIAKGNFSSLRYNSGDLWIIVSCACGGLYAVLTKKLITHVPPVQATRWTILFGTAFMLVFAALTHDISYDYLSISQLSYTLLAYMAIAGTVLAYYFWVKGCQVLGPEKTSITTNLTPVFTLAISFIMGKTVEPIQIIGMAVIIIGVLLGTGYLRNIRFFPLGKKLARKEGA</sequence>
<dbReference type="SUPFAM" id="SSF103481">
    <property type="entry name" value="Multidrug resistance efflux transporter EmrE"/>
    <property type="match status" value="2"/>
</dbReference>
<keyword evidence="6" id="KW-0472">Membrane</keyword>
<evidence type="ECO:0000313" key="10">
    <source>
        <dbReference type="Proteomes" id="UP000231901"/>
    </source>
</evidence>
<dbReference type="InterPro" id="IPR000620">
    <property type="entry name" value="EamA_dom"/>
</dbReference>
<dbReference type="EMBL" id="CP025003">
    <property type="protein sequence ID" value="ATZ96401.1"/>
    <property type="molecule type" value="Genomic_DNA"/>
</dbReference>
<evidence type="ECO:0000256" key="5">
    <source>
        <dbReference type="ARBA" id="ARBA00022989"/>
    </source>
</evidence>
<keyword evidence="5" id="KW-1133">Transmembrane helix</keyword>
<keyword evidence="3" id="KW-1003">Cell membrane</keyword>
<evidence type="ECO:0000256" key="7">
    <source>
        <dbReference type="ARBA" id="ARBA00040595"/>
    </source>
</evidence>
<dbReference type="PANTHER" id="PTHR32322">
    <property type="entry name" value="INNER MEMBRANE TRANSPORTER"/>
    <property type="match status" value="1"/>
</dbReference>
<dbReference type="Pfam" id="PF00892">
    <property type="entry name" value="EamA"/>
    <property type="match status" value="2"/>
</dbReference>
<dbReference type="InterPro" id="IPR050638">
    <property type="entry name" value="AA-Vitamin_Transporters"/>
</dbReference>
<comment type="similarity">
    <text evidence="2">Belongs to the drug/metabolite transporter (DMT) superfamily. 10 TMS drug/metabolite exporter (DME) (TC 2.A.7.3) family.</text>
</comment>
<comment type="subcellular location">
    <subcellularLocation>
        <location evidence="1">Cell membrane</location>
        <topology evidence="1">Multi-pass membrane protein</topology>
    </subcellularLocation>
</comment>
<gene>
    <name evidence="9" type="ORF">CVE23_21940</name>
</gene>
<dbReference type="RefSeq" id="WP_049842573.1">
    <property type="nucleotide sequence ID" value="NZ_BMJF01000007.1"/>
</dbReference>
<dbReference type="Proteomes" id="UP000231901">
    <property type="component" value="Chromosome"/>
</dbReference>
<proteinExistence type="inferred from homology"/>
<dbReference type="Gene3D" id="1.10.3730.20">
    <property type="match status" value="1"/>
</dbReference>
<accession>A0A2K8QSC5</accession>
<reference evidence="10" key="1">
    <citation type="journal article" date="2018" name="Genome Announc.">
        <title>Complete genome sequence of a Dickeya fangzhongdai type strain causing bleeding canker of pear tree trunks.</title>
        <authorList>
            <person name="Zhao Y."/>
            <person name="Tian Y."/>
            <person name="Li X."/>
            <person name="Hu B."/>
        </authorList>
    </citation>
    <scope>NUCLEOTIDE SEQUENCE [LARGE SCALE GENOMIC DNA]</scope>
    <source>
        <strain evidence="10">DSM 101947</strain>
    </source>
</reference>
<keyword evidence="4" id="KW-0812">Transmembrane</keyword>
<dbReference type="KEGG" id="dfn:CVE23_21940"/>
<evidence type="ECO:0000256" key="6">
    <source>
        <dbReference type="ARBA" id="ARBA00023136"/>
    </source>
</evidence>
<feature type="domain" description="EamA" evidence="8">
    <location>
        <begin position="10"/>
        <end position="141"/>
    </location>
</feature>
<organism evidence="9 10">
    <name type="scientific">Dickeya fangzhongdai</name>
    <dbReference type="NCBI Taxonomy" id="1778540"/>
    <lineage>
        <taxon>Bacteria</taxon>
        <taxon>Pseudomonadati</taxon>
        <taxon>Pseudomonadota</taxon>
        <taxon>Gammaproteobacteria</taxon>
        <taxon>Enterobacterales</taxon>
        <taxon>Pectobacteriaceae</taxon>
        <taxon>Dickeya</taxon>
    </lineage>
</organism>